<dbReference type="Pfam" id="PF07037">
    <property type="entry name" value="YfeC-like"/>
    <property type="match status" value="1"/>
</dbReference>
<gene>
    <name evidence="1" type="primary">yfeD</name>
    <name evidence="1" type="ordered locus">EBL_c11160</name>
</gene>
<dbReference type="AlphaFoldDB" id="I2B6R8"/>
<evidence type="ECO:0000313" key="1">
    <source>
        <dbReference type="EMBL" id="AFJ46222.1"/>
    </source>
</evidence>
<accession>K6VWP9</accession>
<dbReference type="eggNOG" id="COG3415">
    <property type="taxonomic scope" value="Bacteria"/>
</dbReference>
<dbReference type="Proteomes" id="UP000001955">
    <property type="component" value="Chromosome"/>
</dbReference>
<evidence type="ECO:0000313" key="2">
    <source>
        <dbReference type="Proteomes" id="UP000001955"/>
    </source>
</evidence>
<organism evidence="1 2">
    <name type="scientific">Shimwellia blattae (strain ATCC 29907 / DSM 4481 / JCM 1650 / NBRC 105725 / CDC 9005-74)</name>
    <name type="common">Escherichia blattae</name>
    <dbReference type="NCBI Taxonomy" id="630626"/>
    <lineage>
        <taxon>Bacteria</taxon>
        <taxon>Pseudomonadati</taxon>
        <taxon>Pseudomonadota</taxon>
        <taxon>Gammaproteobacteria</taxon>
        <taxon>Enterobacterales</taxon>
        <taxon>Enterobacteriaceae</taxon>
        <taxon>Shimwellia</taxon>
    </lineage>
</organism>
<dbReference type="InterPro" id="IPR010749">
    <property type="entry name" value="YfeC-like"/>
</dbReference>
<dbReference type="GO" id="GO:0003677">
    <property type="term" value="F:DNA binding"/>
    <property type="evidence" value="ECO:0007669"/>
    <property type="project" value="UniProtKB-KW"/>
</dbReference>
<keyword evidence="1" id="KW-0238">DNA-binding</keyword>
<dbReference type="OrthoDB" id="6538337at2"/>
<dbReference type="STRING" id="630626.EBL_c11160"/>
<reference evidence="1 2" key="1">
    <citation type="journal article" date="2012" name="J. Bacteriol.">
        <title>Complete genome sequence of the B12-producing Shimwellia blattae strain DSM 4481, isolated from a cockroach.</title>
        <authorList>
            <person name="Brzuszkiewicz E."/>
            <person name="Waschkowitz T."/>
            <person name="Wiezer A."/>
            <person name="Daniel R."/>
        </authorList>
    </citation>
    <scope>NUCLEOTIDE SEQUENCE [LARGE SCALE GENOMIC DNA]</scope>
    <source>
        <strain evidence="2">ATCC 29907 / DSM 4481 / JCM 1650 / NBRC 105725 / CDC 9005-74</strain>
    </source>
</reference>
<accession>I2B6R8</accession>
<sequence>MKLNAEMTPAALARATGYTTQTINKWIRQFNWQTLPVYGVKGGRARVIVVDERVKQFLLDTRRGGTFSGMYAAEPDADYIATPTSLEQLLAGALSQMNETEREQLSTLLMREGINGILRRLGIKA</sequence>
<dbReference type="RefSeq" id="WP_002441203.1">
    <property type="nucleotide sequence ID" value="NC_017910.1"/>
</dbReference>
<dbReference type="SUPFAM" id="SSF46955">
    <property type="entry name" value="Putative DNA-binding domain"/>
    <property type="match status" value="1"/>
</dbReference>
<dbReference type="InterPro" id="IPR009061">
    <property type="entry name" value="DNA-bd_dom_put_sf"/>
</dbReference>
<name>I2B6R8_SHIBC</name>
<dbReference type="HOGENOM" id="CLU_168146_0_0_6"/>
<dbReference type="EMBL" id="CP001560">
    <property type="protein sequence ID" value="AFJ46222.1"/>
    <property type="molecule type" value="Genomic_DNA"/>
</dbReference>
<keyword evidence="2" id="KW-1185">Reference proteome</keyword>
<dbReference type="KEGG" id="ebt:EBL_c11160"/>
<protein>
    <submittedName>
        <fullName evidence="1">Putative DNA-binding transcriptional regulator</fullName>
    </submittedName>
</protein>
<proteinExistence type="predicted"/>